<name>A0A2V5J8N1_9EURO</name>
<accession>A0A2V5J8N1</accession>
<dbReference type="EMBL" id="KZ825475">
    <property type="protein sequence ID" value="PYI34537.1"/>
    <property type="molecule type" value="Genomic_DNA"/>
</dbReference>
<gene>
    <name evidence="1" type="ORF">BP00DRAFT_454621</name>
</gene>
<sequence>MSSDPRTFFKMLPGRPLEFFRIRPVNSTADYWDSTRIRGLIEESIQRPPQGVDRIPLAEITAKIWTSILLDALNVPPSVKNPKPGHEHRRLEVDICQVRETYWESRHEGPLAVTLTRSRPTDGPDRYVPAVPFLHVFCMGGEEPPTLDEARALAQRWVPRQRRREIREAGGAFILAKGHRVSFFRWRPERCDGGPDDLILFPWYGGDIDHGYRCLWHDHEEVEQLIKSLRRRIQDCPIPFECRPSMDCCVATEPDAGSPDSSCSAIPGA</sequence>
<dbReference type="Proteomes" id="UP000248817">
    <property type="component" value="Unassembled WGS sequence"/>
</dbReference>
<protein>
    <submittedName>
        <fullName evidence="1">Uncharacterized protein</fullName>
    </submittedName>
</protein>
<keyword evidence="2" id="KW-1185">Reference proteome</keyword>
<organism evidence="1 2">
    <name type="scientific">Aspergillus indologenus CBS 114.80</name>
    <dbReference type="NCBI Taxonomy" id="1450541"/>
    <lineage>
        <taxon>Eukaryota</taxon>
        <taxon>Fungi</taxon>
        <taxon>Dikarya</taxon>
        <taxon>Ascomycota</taxon>
        <taxon>Pezizomycotina</taxon>
        <taxon>Eurotiomycetes</taxon>
        <taxon>Eurotiomycetidae</taxon>
        <taxon>Eurotiales</taxon>
        <taxon>Aspergillaceae</taxon>
        <taxon>Aspergillus</taxon>
        <taxon>Aspergillus subgen. Circumdati</taxon>
    </lineage>
</organism>
<proteinExistence type="predicted"/>
<evidence type="ECO:0000313" key="2">
    <source>
        <dbReference type="Proteomes" id="UP000248817"/>
    </source>
</evidence>
<evidence type="ECO:0000313" key="1">
    <source>
        <dbReference type="EMBL" id="PYI34537.1"/>
    </source>
</evidence>
<reference evidence="1 2" key="1">
    <citation type="submission" date="2018-02" db="EMBL/GenBank/DDBJ databases">
        <title>The genomes of Aspergillus section Nigri reveals drivers in fungal speciation.</title>
        <authorList>
            <consortium name="DOE Joint Genome Institute"/>
            <person name="Vesth T.C."/>
            <person name="Nybo J."/>
            <person name="Theobald S."/>
            <person name="Brandl J."/>
            <person name="Frisvad J.C."/>
            <person name="Nielsen K.F."/>
            <person name="Lyhne E.K."/>
            <person name="Kogle M.E."/>
            <person name="Kuo A."/>
            <person name="Riley R."/>
            <person name="Clum A."/>
            <person name="Nolan M."/>
            <person name="Lipzen A."/>
            <person name="Salamov A."/>
            <person name="Henrissat B."/>
            <person name="Wiebenga A."/>
            <person name="De vries R.P."/>
            <person name="Grigoriev I.V."/>
            <person name="Mortensen U.H."/>
            <person name="Andersen M.R."/>
            <person name="Baker S.E."/>
        </authorList>
    </citation>
    <scope>NUCLEOTIDE SEQUENCE [LARGE SCALE GENOMIC DNA]</scope>
    <source>
        <strain evidence="1 2">CBS 114.80</strain>
    </source>
</reference>
<dbReference type="AlphaFoldDB" id="A0A2V5J8N1"/>